<dbReference type="Proteomes" id="UP001519460">
    <property type="component" value="Unassembled WGS sequence"/>
</dbReference>
<dbReference type="EMBL" id="JACVVK020000052">
    <property type="protein sequence ID" value="KAK7498204.1"/>
    <property type="molecule type" value="Genomic_DNA"/>
</dbReference>
<protein>
    <submittedName>
        <fullName evidence="1">Uncharacterized protein</fullName>
    </submittedName>
</protein>
<comment type="caution">
    <text evidence="1">The sequence shown here is derived from an EMBL/GenBank/DDBJ whole genome shotgun (WGS) entry which is preliminary data.</text>
</comment>
<proteinExistence type="predicted"/>
<evidence type="ECO:0000313" key="1">
    <source>
        <dbReference type="EMBL" id="KAK7498204.1"/>
    </source>
</evidence>
<name>A0ABD0LGX1_9CAEN</name>
<organism evidence="1 2">
    <name type="scientific">Batillaria attramentaria</name>
    <dbReference type="NCBI Taxonomy" id="370345"/>
    <lineage>
        <taxon>Eukaryota</taxon>
        <taxon>Metazoa</taxon>
        <taxon>Spiralia</taxon>
        <taxon>Lophotrochozoa</taxon>
        <taxon>Mollusca</taxon>
        <taxon>Gastropoda</taxon>
        <taxon>Caenogastropoda</taxon>
        <taxon>Sorbeoconcha</taxon>
        <taxon>Cerithioidea</taxon>
        <taxon>Batillariidae</taxon>
        <taxon>Batillaria</taxon>
    </lineage>
</organism>
<accession>A0ABD0LGX1</accession>
<gene>
    <name evidence="1" type="ORF">BaRGS_00010464</name>
</gene>
<keyword evidence="2" id="KW-1185">Reference proteome</keyword>
<evidence type="ECO:0000313" key="2">
    <source>
        <dbReference type="Proteomes" id="UP001519460"/>
    </source>
</evidence>
<sequence length="85" mass="9351">MMQSGTREGTSEAAIAWDEWEAIDDRSAMANCNQAVWTICIRGARGHNNRQLLRLLPPLSMLTTVRSLSAGRDLPQDGHLSLLSS</sequence>
<reference evidence="1 2" key="1">
    <citation type="journal article" date="2023" name="Sci. Data">
        <title>Genome assembly of the Korean intertidal mud-creeper Batillaria attramentaria.</title>
        <authorList>
            <person name="Patra A.K."/>
            <person name="Ho P.T."/>
            <person name="Jun S."/>
            <person name="Lee S.J."/>
            <person name="Kim Y."/>
            <person name="Won Y.J."/>
        </authorList>
    </citation>
    <scope>NUCLEOTIDE SEQUENCE [LARGE SCALE GENOMIC DNA]</scope>
    <source>
        <strain evidence="1">Wonlab-2016</strain>
    </source>
</reference>
<dbReference type="AlphaFoldDB" id="A0ABD0LGX1"/>